<sequence length="114" mass="13338">MPLIERYWLKDRSVPFGRFLNFMEIYYHPEIYYDNYESLVARAKLGDPADASMAAFKEEFTRLLKGDREGLHPLAIATAAEYDDWKTDTEFLEWLWSDLYPSEPAPTSTVTESD</sequence>
<reference evidence="1 2" key="1">
    <citation type="submission" date="2021-03" db="EMBL/GenBank/DDBJ databases">
        <title>Sequencing the genomes of 1000 actinobacteria strains.</title>
        <authorList>
            <person name="Klenk H.-P."/>
        </authorList>
    </citation>
    <scope>NUCLEOTIDE SEQUENCE [LARGE SCALE GENOMIC DNA]</scope>
    <source>
        <strain evidence="1 2">DSM 18824</strain>
    </source>
</reference>
<proteinExistence type="predicted"/>
<gene>
    <name evidence="1" type="ORF">JOF29_000169</name>
</gene>
<keyword evidence="2" id="KW-1185">Reference proteome</keyword>
<dbReference type="EMBL" id="JAGINT010000001">
    <property type="protein sequence ID" value="MBP2349086.1"/>
    <property type="molecule type" value="Genomic_DNA"/>
</dbReference>
<evidence type="ECO:0000313" key="1">
    <source>
        <dbReference type="EMBL" id="MBP2349086.1"/>
    </source>
</evidence>
<comment type="caution">
    <text evidence="1">The sequence shown here is derived from an EMBL/GenBank/DDBJ whole genome shotgun (WGS) entry which is preliminary data.</text>
</comment>
<dbReference type="RefSeq" id="WP_209692303.1">
    <property type="nucleotide sequence ID" value="NZ_BAAAVU010000028.1"/>
</dbReference>
<evidence type="ECO:0000313" key="2">
    <source>
        <dbReference type="Proteomes" id="UP000755585"/>
    </source>
</evidence>
<evidence type="ECO:0008006" key="3">
    <source>
        <dbReference type="Google" id="ProtNLM"/>
    </source>
</evidence>
<protein>
    <recommendedName>
        <fullName evidence="3">CdiI immunity protein domain-containing protein</fullName>
    </recommendedName>
</protein>
<dbReference type="Proteomes" id="UP000755585">
    <property type="component" value="Unassembled WGS sequence"/>
</dbReference>
<accession>A0ABS4UBR7</accession>
<name>A0ABS4UBR7_9ACTN</name>
<organism evidence="1 2">
    <name type="scientific">Kribbella aluminosa</name>
    <dbReference type="NCBI Taxonomy" id="416017"/>
    <lineage>
        <taxon>Bacteria</taxon>
        <taxon>Bacillati</taxon>
        <taxon>Actinomycetota</taxon>
        <taxon>Actinomycetes</taxon>
        <taxon>Propionibacteriales</taxon>
        <taxon>Kribbellaceae</taxon>
        <taxon>Kribbella</taxon>
    </lineage>
</organism>